<evidence type="ECO:0000256" key="9">
    <source>
        <dbReference type="ARBA" id="ARBA00022777"/>
    </source>
</evidence>
<dbReference type="Pfam" id="PF02743">
    <property type="entry name" value="dCache_1"/>
    <property type="match status" value="1"/>
</dbReference>
<keyword evidence="4" id="KW-1003">Cell membrane</keyword>
<dbReference type="PANTHER" id="PTHR41523">
    <property type="entry name" value="TWO-COMPONENT SYSTEM SENSOR PROTEIN"/>
    <property type="match status" value="1"/>
</dbReference>
<comment type="subcellular location">
    <subcellularLocation>
        <location evidence="2">Cell membrane</location>
        <topology evidence="2">Multi-pass membrane protein</topology>
    </subcellularLocation>
</comment>
<dbReference type="InterPro" id="IPR033479">
    <property type="entry name" value="dCache_1"/>
</dbReference>
<keyword evidence="9 15" id="KW-0418">Kinase</keyword>
<evidence type="ECO:0000256" key="7">
    <source>
        <dbReference type="ARBA" id="ARBA00022692"/>
    </source>
</evidence>
<keyword evidence="12 13" id="KW-0472">Membrane</keyword>
<dbReference type="CDD" id="cd12915">
    <property type="entry name" value="PDC2_DGC_like"/>
    <property type="match status" value="1"/>
</dbReference>
<keyword evidence="6" id="KW-0808">Transferase</keyword>
<evidence type="ECO:0000256" key="2">
    <source>
        <dbReference type="ARBA" id="ARBA00004651"/>
    </source>
</evidence>
<dbReference type="Proteomes" id="UP000199399">
    <property type="component" value="Unassembled WGS sequence"/>
</dbReference>
<sequence>MVTRAIVGSARAATIFIAVTFLVYSSIVGALIYQGYNAAQDRAESSVTAAAKAVKINTGWIVEVARQALRQMVVALGPDVESDNPATLTSIRASLEGLPSSAKAYIVSADGRTLYTTDPDASNIDVRDREYFTGPASGQQFFTSSLLTSRIDGSPIFTFSRRLEREGVFIGVAIISFDAALLGELLDSLDLGAGSTLAILRSDGMLVARYPPVDGSVDLTQHVIFKDHLLNSNAGTYISESPVDGEKRFVGYQTVPEGKLITIASMGYSEALERFWRRVWVFLAIVIPSILALAACAFWVISLLRRDVVKNEKLEASFETNKMLFREIHHRVKNNMQAMQALVGMQKLTPEVETNFKLRLAAMATVHEHMYNYDKYAALDAPAFIASVTENIFKAHGSPARLNLDVDQIPISHDQATSLAMLINEVVTNSLKYAVIDMTDAEIRIGLKLLTEDTAELIIADNGPGFDPNTGHSGMGTKIIKGMVMQLHGSHAYDFKAGTSFSLRFPIG</sequence>
<keyword evidence="11 13" id="KW-1133">Transmembrane helix</keyword>
<evidence type="ECO:0000256" key="8">
    <source>
        <dbReference type="ARBA" id="ARBA00022741"/>
    </source>
</evidence>
<evidence type="ECO:0000256" key="3">
    <source>
        <dbReference type="ARBA" id="ARBA00012438"/>
    </source>
</evidence>
<dbReference type="InterPro" id="IPR003594">
    <property type="entry name" value="HATPase_dom"/>
</dbReference>
<reference evidence="16" key="1">
    <citation type="submission" date="2016-10" db="EMBL/GenBank/DDBJ databases">
        <authorList>
            <person name="Varghese N."/>
            <person name="Submissions S."/>
        </authorList>
    </citation>
    <scope>NUCLEOTIDE SEQUENCE [LARGE SCALE GENOMIC DNA]</scope>
    <source>
        <strain evidence="16">DSM 16477</strain>
    </source>
</reference>
<dbReference type="EMBL" id="FNBP01000012">
    <property type="protein sequence ID" value="SDG83342.1"/>
    <property type="molecule type" value="Genomic_DNA"/>
</dbReference>
<dbReference type="STRING" id="218672.SAMN04489759_112107"/>
<protein>
    <recommendedName>
        <fullName evidence="3">histidine kinase</fullName>
        <ecNumber evidence="3">2.7.13.3</ecNumber>
    </recommendedName>
</protein>
<feature type="transmembrane region" description="Helical" evidence="13">
    <location>
        <begin position="279"/>
        <end position="304"/>
    </location>
</feature>
<evidence type="ECO:0000256" key="12">
    <source>
        <dbReference type="ARBA" id="ARBA00023136"/>
    </source>
</evidence>
<dbReference type="RefSeq" id="WP_093743864.1">
    <property type="nucleotide sequence ID" value="NZ_FNBP01000012.1"/>
</dbReference>
<evidence type="ECO:0000256" key="5">
    <source>
        <dbReference type="ARBA" id="ARBA00022553"/>
    </source>
</evidence>
<evidence type="ECO:0000256" key="11">
    <source>
        <dbReference type="ARBA" id="ARBA00022989"/>
    </source>
</evidence>
<dbReference type="Pfam" id="PF07568">
    <property type="entry name" value="HisKA_2"/>
    <property type="match status" value="1"/>
</dbReference>
<proteinExistence type="predicted"/>
<dbReference type="AlphaFoldDB" id="A0A1G7XGJ8"/>
<name>A0A1G7XGJ8_9RHOB</name>
<dbReference type="EC" id="2.7.13.3" evidence="3"/>
<evidence type="ECO:0000256" key="4">
    <source>
        <dbReference type="ARBA" id="ARBA00022475"/>
    </source>
</evidence>
<dbReference type="PANTHER" id="PTHR41523:SF8">
    <property type="entry name" value="ETHYLENE RESPONSE SENSOR PROTEIN"/>
    <property type="match status" value="1"/>
</dbReference>
<dbReference type="OrthoDB" id="9760752at2"/>
<dbReference type="Pfam" id="PF02518">
    <property type="entry name" value="HATPase_c"/>
    <property type="match status" value="1"/>
</dbReference>
<feature type="transmembrane region" description="Helical" evidence="13">
    <location>
        <begin position="12"/>
        <end position="33"/>
    </location>
</feature>
<dbReference type="InterPro" id="IPR011495">
    <property type="entry name" value="Sig_transdc_His_kin_sub2_dim/P"/>
</dbReference>
<dbReference type="Gene3D" id="3.30.450.20">
    <property type="entry name" value="PAS domain"/>
    <property type="match status" value="2"/>
</dbReference>
<feature type="domain" description="Histidine kinase/HSP90-like ATPase" evidence="14">
    <location>
        <begin position="414"/>
        <end position="508"/>
    </location>
</feature>
<evidence type="ECO:0000313" key="15">
    <source>
        <dbReference type="EMBL" id="SDG83342.1"/>
    </source>
</evidence>
<dbReference type="GO" id="GO:0005524">
    <property type="term" value="F:ATP binding"/>
    <property type="evidence" value="ECO:0007669"/>
    <property type="project" value="UniProtKB-KW"/>
</dbReference>
<keyword evidence="10" id="KW-0067">ATP-binding</keyword>
<accession>A0A1G7XGJ8</accession>
<dbReference type="Gene3D" id="3.30.565.10">
    <property type="entry name" value="Histidine kinase-like ATPase, C-terminal domain"/>
    <property type="match status" value="1"/>
</dbReference>
<gene>
    <name evidence="15" type="ORF">SAMN04489759_112107</name>
</gene>
<keyword evidence="8" id="KW-0547">Nucleotide-binding</keyword>
<keyword evidence="7 13" id="KW-0812">Transmembrane</keyword>
<dbReference type="CDD" id="cd12914">
    <property type="entry name" value="PDC1_DGC_like"/>
    <property type="match status" value="1"/>
</dbReference>
<evidence type="ECO:0000256" key="1">
    <source>
        <dbReference type="ARBA" id="ARBA00000085"/>
    </source>
</evidence>
<evidence type="ECO:0000256" key="10">
    <source>
        <dbReference type="ARBA" id="ARBA00022840"/>
    </source>
</evidence>
<dbReference type="InterPro" id="IPR036890">
    <property type="entry name" value="HATPase_C_sf"/>
</dbReference>
<evidence type="ECO:0000256" key="6">
    <source>
        <dbReference type="ARBA" id="ARBA00022679"/>
    </source>
</evidence>
<dbReference type="SMART" id="SM00387">
    <property type="entry name" value="HATPase_c"/>
    <property type="match status" value="1"/>
</dbReference>
<comment type="catalytic activity">
    <reaction evidence="1">
        <text>ATP + protein L-histidine = ADP + protein N-phospho-L-histidine.</text>
        <dbReference type="EC" id="2.7.13.3"/>
    </reaction>
</comment>
<dbReference type="GO" id="GO:0005886">
    <property type="term" value="C:plasma membrane"/>
    <property type="evidence" value="ECO:0007669"/>
    <property type="project" value="UniProtKB-SubCell"/>
</dbReference>
<evidence type="ECO:0000259" key="14">
    <source>
        <dbReference type="SMART" id="SM00387"/>
    </source>
</evidence>
<keyword evidence="5" id="KW-0597">Phosphoprotein</keyword>
<keyword evidence="16" id="KW-1185">Reference proteome</keyword>
<organism evidence="15 16">
    <name type="scientific">Sulfitobacter delicatus</name>
    <dbReference type="NCBI Taxonomy" id="218672"/>
    <lineage>
        <taxon>Bacteria</taxon>
        <taxon>Pseudomonadati</taxon>
        <taxon>Pseudomonadota</taxon>
        <taxon>Alphaproteobacteria</taxon>
        <taxon>Rhodobacterales</taxon>
        <taxon>Roseobacteraceae</taxon>
        <taxon>Sulfitobacter</taxon>
    </lineage>
</organism>
<dbReference type="SUPFAM" id="SSF55874">
    <property type="entry name" value="ATPase domain of HSP90 chaperone/DNA topoisomerase II/histidine kinase"/>
    <property type="match status" value="1"/>
</dbReference>
<evidence type="ECO:0000256" key="13">
    <source>
        <dbReference type="SAM" id="Phobius"/>
    </source>
</evidence>
<dbReference type="GO" id="GO:0004673">
    <property type="term" value="F:protein histidine kinase activity"/>
    <property type="evidence" value="ECO:0007669"/>
    <property type="project" value="UniProtKB-EC"/>
</dbReference>
<evidence type="ECO:0000313" key="16">
    <source>
        <dbReference type="Proteomes" id="UP000199399"/>
    </source>
</evidence>